<evidence type="ECO:0000256" key="1">
    <source>
        <dbReference type="SAM" id="MobiDB-lite"/>
    </source>
</evidence>
<proteinExistence type="predicted"/>
<dbReference type="Gene3D" id="1.20.120.1490">
    <property type="match status" value="1"/>
</dbReference>
<reference evidence="2" key="1">
    <citation type="submission" date="2018-05" db="EMBL/GenBank/DDBJ databases">
        <authorList>
            <person name="Lanie J.A."/>
            <person name="Ng W.-L."/>
            <person name="Kazmierczak K.M."/>
            <person name="Andrzejewski T.M."/>
            <person name="Davidsen T.M."/>
            <person name="Wayne K.J."/>
            <person name="Tettelin H."/>
            <person name="Glass J.I."/>
            <person name="Rusch D."/>
            <person name="Podicherti R."/>
            <person name="Tsui H.-C.T."/>
            <person name="Winkler M.E."/>
        </authorList>
    </citation>
    <scope>NUCLEOTIDE SEQUENCE</scope>
</reference>
<feature type="compositionally biased region" description="Basic residues" evidence="1">
    <location>
        <begin position="104"/>
        <end position="120"/>
    </location>
</feature>
<dbReference type="AlphaFoldDB" id="A0A382QWW4"/>
<dbReference type="EMBL" id="UINC01117531">
    <property type="protein sequence ID" value="SVC90013.1"/>
    <property type="molecule type" value="Genomic_DNA"/>
</dbReference>
<feature type="compositionally biased region" description="Basic residues" evidence="1">
    <location>
        <begin position="160"/>
        <end position="177"/>
    </location>
</feature>
<accession>A0A382QWW4</accession>
<dbReference type="CDD" id="cd09916">
    <property type="entry name" value="CpxP_like"/>
    <property type="match status" value="1"/>
</dbReference>
<sequence>MLRLISRLAIITTFSFLCAFIYTNLAIAGQGSAGMDILKGTGSTGSFSYQEDLGKRGSAIGYGVDHHKSEGSKSKFYSHGSMGYSGHISGSHSYKKSEGSKSKSYSHGKPGHRKGHHGYKGGHGSSHHKSEGSKSKSYSHGKPGHGKSHHGYKGGYGKSYGHKKGSPYGHHGGHGKSPFKHVMHYKDKLGLTDAQIKTMKELDLDFKKKIIQAKADHQIAHMELDLQVHSGKVDEAKIRAAGAKIVASKTNKIMAMIDAKIQLLNLLTAEQRQKMAKMH</sequence>
<gene>
    <name evidence="2" type="ORF">METZ01_LOCUS342867</name>
</gene>
<dbReference type="GO" id="GO:0042597">
    <property type="term" value="C:periplasmic space"/>
    <property type="evidence" value="ECO:0007669"/>
    <property type="project" value="InterPro"/>
</dbReference>
<protein>
    <recommendedName>
        <fullName evidence="3">Periplasmic heavy metal sensor</fullName>
    </recommendedName>
</protein>
<evidence type="ECO:0008006" key="3">
    <source>
        <dbReference type="Google" id="ProtNLM"/>
    </source>
</evidence>
<dbReference type="InterPro" id="IPR012899">
    <property type="entry name" value="LTXXQ"/>
</dbReference>
<feature type="region of interest" description="Disordered" evidence="1">
    <location>
        <begin position="88"/>
        <end position="177"/>
    </location>
</feature>
<organism evidence="2">
    <name type="scientific">marine metagenome</name>
    <dbReference type="NCBI Taxonomy" id="408172"/>
    <lineage>
        <taxon>unclassified sequences</taxon>
        <taxon>metagenomes</taxon>
        <taxon>ecological metagenomes</taxon>
    </lineage>
</organism>
<name>A0A382QWW4_9ZZZZ</name>
<dbReference type="Pfam" id="PF07813">
    <property type="entry name" value="LTXXQ"/>
    <property type="match status" value="1"/>
</dbReference>
<evidence type="ECO:0000313" key="2">
    <source>
        <dbReference type="EMBL" id="SVC90013.1"/>
    </source>
</evidence>
<feature type="compositionally biased region" description="Basic residues" evidence="1">
    <location>
        <begin position="137"/>
        <end position="152"/>
    </location>
</feature>